<feature type="transmembrane region" description="Helical" evidence="7">
    <location>
        <begin position="263"/>
        <end position="281"/>
    </location>
</feature>
<evidence type="ECO:0000259" key="9">
    <source>
        <dbReference type="PROSITE" id="PS50929"/>
    </source>
</evidence>
<evidence type="ECO:0000256" key="2">
    <source>
        <dbReference type="ARBA" id="ARBA00022692"/>
    </source>
</evidence>
<evidence type="ECO:0000256" key="6">
    <source>
        <dbReference type="ARBA" id="ARBA00023136"/>
    </source>
</evidence>
<dbReference type="SUPFAM" id="SSF90123">
    <property type="entry name" value="ABC transporter transmembrane region"/>
    <property type="match status" value="1"/>
</dbReference>
<dbReference type="InterPro" id="IPR039421">
    <property type="entry name" value="Type_1_exporter"/>
</dbReference>
<organism evidence="10 11">
    <name type="scientific">Hathewaya limosa</name>
    <name type="common">Clostridium limosum</name>
    <dbReference type="NCBI Taxonomy" id="1536"/>
    <lineage>
        <taxon>Bacteria</taxon>
        <taxon>Bacillati</taxon>
        <taxon>Bacillota</taxon>
        <taxon>Clostridia</taxon>
        <taxon>Eubacteriales</taxon>
        <taxon>Clostridiaceae</taxon>
        <taxon>Hathewaya</taxon>
    </lineage>
</organism>
<evidence type="ECO:0000313" key="11">
    <source>
        <dbReference type="Proteomes" id="UP001224418"/>
    </source>
</evidence>
<feature type="transmembrane region" description="Helical" evidence="7">
    <location>
        <begin position="20"/>
        <end position="43"/>
    </location>
</feature>
<keyword evidence="5 7" id="KW-1133">Transmembrane helix</keyword>
<gene>
    <name evidence="10" type="ORF">QOZ93_002438</name>
</gene>
<feature type="domain" description="ABC transporter" evidence="8">
    <location>
        <begin position="348"/>
        <end position="588"/>
    </location>
</feature>
<keyword evidence="4 10" id="KW-0067">ATP-binding</keyword>
<evidence type="ECO:0000259" key="8">
    <source>
        <dbReference type="PROSITE" id="PS50893"/>
    </source>
</evidence>
<dbReference type="InterPro" id="IPR027417">
    <property type="entry name" value="P-loop_NTPase"/>
</dbReference>
<accession>A0ABU0JUA7</accession>
<dbReference type="PANTHER" id="PTHR43394:SF1">
    <property type="entry name" value="ATP-BINDING CASSETTE SUB-FAMILY B MEMBER 10, MITOCHONDRIAL"/>
    <property type="match status" value="1"/>
</dbReference>
<dbReference type="PANTHER" id="PTHR43394">
    <property type="entry name" value="ATP-DEPENDENT PERMEASE MDL1, MITOCHONDRIAL"/>
    <property type="match status" value="1"/>
</dbReference>
<dbReference type="RefSeq" id="WP_307356773.1">
    <property type="nucleotide sequence ID" value="NZ_BAAACJ010000038.1"/>
</dbReference>
<dbReference type="Proteomes" id="UP001224418">
    <property type="component" value="Unassembled WGS sequence"/>
</dbReference>
<evidence type="ECO:0000256" key="1">
    <source>
        <dbReference type="ARBA" id="ARBA00004651"/>
    </source>
</evidence>
<dbReference type="CDD" id="cd03228">
    <property type="entry name" value="ABCC_MRP_Like"/>
    <property type="match status" value="1"/>
</dbReference>
<keyword evidence="2 7" id="KW-0812">Transmembrane</keyword>
<comment type="subcellular location">
    <subcellularLocation>
        <location evidence="1">Cell membrane</location>
        <topology evidence="1">Multi-pass membrane protein</topology>
    </subcellularLocation>
</comment>
<dbReference type="InterPro" id="IPR011527">
    <property type="entry name" value="ABC1_TM_dom"/>
</dbReference>
<dbReference type="PROSITE" id="PS50893">
    <property type="entry name" value="ABC_TRANSPORTER_2"/>
    <property type="match status" value="1"/>
</dbReference>
<feature type="domain" description="ABC transmembrane type-1" evidence="9">
    <location>
        <begin position="33"/>
        <end position="304"/>
    </location>
</feature>
<evidence type="ECO:0000256" key="5">
    <source>
        <dbReference type="ARBA" id="ARBA00022989"/>
    </source>
</evidence>
<dbReference type="Gene3D" id="3.40.50.300">
    <property type="entry name" value="P-loop containing nucleotide triphosphate hydrolases"/>
    <property type="match status" value="1"/>
</dbReference>
<dbReference type="Gene3D" id="1.20.1560.10">
    <property type="entry name" value="ABC transporter type 1, transmembrane domain"/>
    <property type="match status" value="1"/>
</dbReference>
<keyword evidence="11" id="KW-1185">Reference proteome</keyword>
<dbReference type="EMBL" id="JAUSWN010000025">
    <property type="protein sequence ID" value="MDQ0480688.1"/>
    <property type="molecule type" value="Genomic_DNA"/>
</dbReference>
<dbReference type="InterPro" id="IPR003439">
    <property type="entry name" value="ABC_transporter-like_ATP-bd"/>
</dbReference>
<dbReference type="SMART" id="SM00382">
    <property type="entry name" value="AAA"/>
    <property type="match status" value="1"/>
</dbReference>
<evidence type="ECO:0000256" key="4">
    <source>
        <dbReference type="ARBA" id="ARBA00022840"/>
    </source>
</evidence>
<evidence type="ECO:0000313" key="10">
    <source>
        <dbReference type="EMBL" id="MDQ0480688.1"/>
    </source>
</evidence>
<keyword evidence="6 7" id="KW-0472">Membrane</keyword>
<dbReference type="InterPro" id="IPR036640">
    <property type="entry name" value="ABC1_TM_sf"/>
</dbReference>
<dbReference type="PROSITE" id="PS50929">
    <property type="entry name" value="ABC_TM1F"/>
    <property type="match status" value="1"/>
</dbReference>
<dbReference type="InterPro" id="IPR003593">
    <property type="entry name" value="AAA+_ATPase"/>
</dbReference>
<feature type="transmembrane region" description="Helical" evidence="7">
    <location>
        <begin position="68"/>
        <end position="93"/>
    </location>
</feature>
<proteinExistence type="predicted"/>
<sequence>MKKYKDFIIYIFKKIFPKVFSVAPMLFIFNHMLFLLNGILYMLTTLSMQLLFDKVIYLSLNKQGLKEAILALNMLLAIKIGVELISGLANFLAQVYSPKITKKLYHIINLKISKLDPICFENPDTLDVINKAYLGTCCALKYIHTIMNCFLFYFPYFLFMGIYLFKLNKILVISLILVFIPSVYTASVRRRFFSGLEDRLIPLRRKVDYYSECIVGRKYTKETRILGVHSYFMNLLKDSIANMNKLKRSTTIKLNLVELSTKLISLLAYLGVFFLTFYALMNEEITVGAFAAIFASIDNMFSLMDEYVYYKFQYYSENIGKIENFLRFFQLPERDYKKKDIKVKRENIKLKNVCFSYPGSNKNTLYDINLEINKGETLAIVGENGAGKSTLVKLIIGMYLPTKGAVLFQGEDSKDFTMENIFNNVSAVFQDFQKYRLTLKDNIEISDCNNREDNKNRLEFALEGSGINVNHKDFNLGYNTVLSREFSGVDLSEGQWQRIAVARGLYRTSDFIVLDEPTAAIDPISEEKIYKQFNEACSDKTAIIVTHRLGSIKFADRIVVMKDGKILDVGTHTELLERCDFYKIMWRLQVKLYDKSGEYECNTNVF</sequence>
<evidence type="ECO:0000256" key="7">
    <source>
        <dbReference type="SAM" id="Phobius"/>
    </source>
</evidence>
<comment type="caution">
    <text evidence="10">The sequence shown here is derived from an EMBL/GenBank/DDBJ whole genome shotgun (WGS) entry which is preliminary data.</text>
</comment>
<name>A0ABU0JUA7_HATLI</name>
<feature type="transmembrane region" description="Helical" evidence="7">
    <location>
        <begin position="170"/>
        <end position="188"/>
    </location>
</feature>
<protein>
    <submittedName>
        <fullName evidence="10">ATP-binding cassette subfamily B protein</fullName>
    </submittedName>
</protein>
<dbReference type="GO" id="GO:0005524">
    <property type="term" value="F:ATP binding"/>
    <property type="evidence" value="ECO:0007669"/>
    <property type="project" value="UniProtKB-KW"/>
</dbReference>
<dbReference type="SUPFAM" id="SSF52540">
    <property type="entry name" value="P-loop containing nucleoside triphosphate hydrolases"/>
    <property type="match status" value="1"/>
</dbReference>
<keyword evidence="3" id="KW-0547">Nucleotide-binding</keyword>
<feature type="transmembrane region" description="Helical" evidence="7">
    <location>
        <begin position="142"/>
        <end position="164"/>
    </location>
</feature>
<evidence type="ECO:0000256" key="3">
    <source>
        <dbReference type="ARBA" id="ARBA00022741"/>
    </source>
</evidence>
<dbReference type="Pfam" id="PF00005">
    <property type="entry name" value="ABC_tran"/>
    <property type="match status" value="1"/>
</dbReference>
<reference evidence="10 11" key="1">
    <citation type="submission" date="2023-07" db="EMBL/GenBank/DDBJ databases">
        <title>Genomic Encyclopedia of Type Strains, Phase IV (KMG-IV): sequencing the most valuable type-strain genomes for metagenomic binning, comparative biology and taxonomic classification.</title>
        <authorList>
            <person name="Goeker M."/>
        </authorList>
    </citation>
    <scope>NUCLEOTIDE SEQUENCE [LARGE SCALE GENOMIC DNA]</scope>
    <source>
        <strain evidence="10 11">DSM 1400</strain>
    </source>
</reference>